<organism evidence="2 3">
    <name type="scientific">Brassica cretica</name>
    <name type="common">Mustard</name>
    <dbReference type="NCBI Taxonomy" id="69181"/>
    <lineage>
        <taxon>Eukaryota</taxon>
        <taxon>Viridiplantae</taxon>
        <taxon>Streptophyta</taxon>
        <taxon>Embryophyta</taxon>
        <taxon>Tracheophyta</taxon>
        <taxon>Spermatophyta</taxon>
        <taxon>Magnoliopsida</taxon>
        <taxon>eudicotyledons</taxon>
        <taxon>Gunneridae</taxon>
        <taxon>Pentapetalae</taxon>
        <taxon>rosids</taxon>
        <taxon>malvids</taxon>
        <taxon>Brassicales</taxon>
        <taxon>Brassicaceae</taxon>
        <taxon>Brassiceae</taxon>
        <taxon>Brassica</taxon>
    </lineage>
</organism>
<accession>A0A8S9FXF9</accession>
<name>A0A8S9FXF9_BRACR</name>
<dbReference type="Proteomes" id="UP000712281">
    <property type="component" value="Unassembled WGS sequence"/>
</dbReference>
<evidence type="ECO:0000256" key="1">
    <source>
        <dbReference type="SAM" id="MobiDB-lite"/>
    </source>
</evidence>
<reference evidence="2" key="1">
    <citation type="submission" date="2019-12" db="EMBL/GenBank/DDBJ databases">
        <title>Genome sequencing and annotation of Brassica cretica.</title>
        <authorList>
            <person name="Studholme D.J."/>
            <person name="Sarris P.F."/>
        </authorList>
    </citation>
    <scope>NUCLEOTIDE SEQUENCE</scope>
    <source>
        <strain evidence="2">PFS-001/15</strain>
        <tissue evidence="2">Leaf</tissue>
    </source>
</reference>
<feature type="compositionally biased region" description="Basic and acidic residues" evidence="1">
    <location>
        <begin position="415"/>
        <end position="426"/>
    </location>
</feature>
<dbReference type="AlphaFoldDB" id="A0A8S9FXF9"/>
<dbReference type="EMBL" id="QGKW02002228">
    <property type="protein sequence ID" value="KAF2538585.1"/>
    <property type="molecule type" value="Genomic_DNA"/>
</dbReference>
<sequence>MPLKPKVQPRPSETSSETPPTDDPTYATQISEVINSKFSACDCSVTRNEFKATTSNGDVMPLTQQALSINLHANSIGEQGGPGILTEKQGGQGVLDDTQCVSGHFPGAVTISRCSYVNMPRTSPLVSEPQHETKLPEAKQLPFNQIGVPIELVLVPAEDTVRLQEATKPASQQIGEFVPVPAAAHNLCNDSIFSKKRRKKNKENANKRLRAENNLRVQKAHVICGKNKKEDEQLAALSAILSLLDDPIYGTQISEVLNSKFSACAVFKDCSVTSNEFKATTSNVRKKKQDLVNSLPQIENKVNKTSLPQTEASRDHFKVFLCEYAKNFTISLRTTTGKIKFQEATKPASQQIGEFVPAPAAAHNPCNDSIFSRKRRRKNKEKANKRLRAENKFDPRFDPDPIRKSGYPEGPNPDPDSKMLDPSKPDPDPNILIFKSRYPDPGILCSSYTNVWSEIVSIIGDESMERKRLFCVRYAFQAVLYAVWREHNKIIHGDKLLPLPMLKRMIDKGIRNKITLMRNHGVKGMGELMQFWFQTRV</sequence>
<feature type="region of interest" description="Disordered" evidence="1">
    <location>
        <begin position="1"/>
        <end position="25"/>
    </location>
</feature>
<evidence type="ECO:0000313" key="3">
    <source>
        <dbReference type="Proteomes" id="UP000712281"/>
    </source>
</evidence>
<feature type="compositionally biased region" description="Low complexity" evidence="1">
    <location>
        <begin position="11"/>
        <end position="25"/>
    </location>
</feature>
<feature type="region of interest" description="Disordered" evidence="1">
    <location>
        <begin position="366"/>
        <end position="426"/>
    </location>
</feature>
<evidence type="ECO:0000313" key="2">
    <source>
        <dbReference type="EMBL" id="KAF2538585.1"/>
    </source>
</evidence>
<feature type="compositionally biased region" description="Basic and acidic residues" evidence="1">
    <location>
        <begin position="381"/>
        <end position="403"/>
    </location>
</feature>
<comment type="caution">
    <text evidence="2">The sequence shown here is derived from an EMBL/GenBank/DDBJ whole genome shotgun (WGS) entry which is preliminary data.</text>
</comment>
<proteinExistence type="predicted"/>
<gene>
    <name evidence="2" type="ORF">F2Q68_00023169</name>
</gene>
<protein>
    <submittedName>
        <fullName evidence="2">Uncharacterized protein</fullName>
    </submittedName>
</protein>